<reference evidence="2" key="1">
    <citation type="journal article" date="2013" name="Nat. Biotechnol.">
        <title>Chinese hamster genome sequenced from sorted chromosomes.</title>
        <authorList>
            <person name="Brinkrolf K."/>
            <person name="Rupp O."/>
            <person name="Laux H."/>
            <person name="Kollin F."/>
            <person name="Ernst W."/>
            <person name="Linke B."/>
            <person name="Kofler R."/>
            <person name="Romand S."/>
            <person name="Hesse F."/>
            <person name="Budach W.E."/>
            <person name="Galosy S."/>
            <person name="Muller D."/>
            <person name="Noll T."/>
            <person name="Wienberg J."/>
            <person name="Jostock T."/>
            <person name="Leonard M."/>
            <person name="Grillari J."/>
            <person name="Tauch A."/>
            <person name="Goesmann A."/>
            <person name="Helk B."/>
            <person name="Mott J.E."/>
            <person name="Puhler A."/>
            <person name="Borth N."/>
        </authorList>
    </citation>
    <scope>NUCLEOTIDE SEQUENCE [LARGE SCALE GENOMIC DNA]</scope>
    <source>
        <strain evidence="2">17A/GY</strain>
    </source>
</reference>
<dbReference type="Proteomes" id="UP000030759">
    <property type="component" value="Unassembled WGS sequence"/>
</dbReference>
<evidence type="ECO:0000313" key="2">
    <source>
        <dbReference type="Proteomes" id="UP000030759"/>
    </source>
</evidence>
<protein>
    <submittedName>
        <fullName evidence="1">Uncharacterized protein</fullName>
    </submittedName>
</protein>
<evidence type="ECO:0000313" key="1">
    <source>
        <dbReference type="EMBL" id="ERE65255.1"/>
    </source>
</evidence>
<organism evidence="1 2">
    <name type="scientific">Cricetulus griseus</name>
    <name type="common">Chinese hamster</name>
    <name type="synonym">Cricetulus barabensis griseus</name>
    <dbReference type="NCBI Taxonomy" id="10029"/>
    <lineage>
        <taxon>Eukaryota</taxon>
        <taxon>Metazoa</taxon>
        <taxon>Chordata</taxon>
        <taxon>Craniata</taxon>
        <taxon>Vertebrata</taxon>
        <taxon>Euteleostomi</taxon>
        <taxon>Mammalia</taxon>
        <taxon>Eutheria</taxon>
        <taxon>Euarchontoglires</taxon>
        <taxon>Glires</taxon>
        <taxon>Rodentia</taxon>
        <taxon>Myomorpha</taxon>
        <taxon>Muroidea</taxon>
        <taxon>Cricetidae</taxon>
        <taxon>Cricetinae</taxon>
        <taxon>Cricetulus</taxon>
    </lineage>
</organism>
<dbReference type="EMBL" id="KE685472">
    <property type="protein sequence ID" value="ERE65255.1"/>
    <property type="molecule type" value="Genomic_DNA"/>
</dbReference>
<gene>
    <name evidence="1" type="ORF">H671_xg20389</name>
</gene>
<proteinExistence type="predicted"/>
<accession>A0A061HUH8</accession>
<sequence>MWSILEKIPCGAEKKVPSVFKVEMHKTPFKDDRIDILWDWRDGSVFKSTGYFCRGPEISLQHPHQETHTYLLVQLSVLIREASLFSGEKLMQKLTSSRCAEDVFLISS</sequence>
<name>A0A061HUH8_CRIGR</name>
<dbReference type="AlphaFoldDB" id="A0A061HUH8"/>